<sequence>MNLGVSEKLLVISSPGFIIQEVERYLKRYRPFAASQRLKTSPCQYQLIAYLPAVRLLKNRTSDYHKSAFFTLKTRAIEPTVWKLRGEALRLDVVAK</sequence>
<accession>A0A401RG10</accession>
<evidence type="ECO:0000313" key="2">
    <source>
        <dbReference type="Proteomes" id="UP000287033"/>
    </source>
</evidence>
<name>A0A401RG10_CHIPU</name>
<organism evidence="1 2">
    <name type="scientific">Chiloscyllium punctatum</name>
    <name type="common">Brownbanded bambooshark</name>
    <name type="synonym">Hemiscyllium punctatum</name>
    <dbReference type="NCBI Taxonomy" id="137246"/>
    <lineage>
        <taxon>Eukaryota</taxon>
        <taxon>Metazoa</taxon>
        <taxon>Chordata</taxon>
        <taxon>Craniata</taxon>
        <taxon>Vertebrata</taxon>
        <taxon>Chondrichthyes</taxon>
        <taxon>Elasmobranchii</taxon>
        <taxon>Galeomorphii</taxon>
        <taxon>Galeoidea</taxon>
        <taxon>Orectolobiformes</taxon>
        <taxon>Hemiscylliidae</taxon>
        <taxon>Chiloscyllium</taxon>
    </lineage>
</organism>
<reference evidence="1 2" key="1">
    <citation type="journal article" date="2018" name="Nat. Ecol. Evol.">
        <title>Shark genomes provide insights into elasmobranch evolution and the origin of vertebrates.</title>
        <authorList>
            <person name="Hara Y"/>
            <person name="Yamaguchi K"/>
            <person name="Onimaru K"/>
            <person name="Kadota M"/>
            <person name="Koyanagi M"/>
            <person name="Keeley SD"/>
            <person name="Tatsumi K"/>
            <person name="Tanaka K"/>
            <person name="Motone F"/>
            <person name="Kageyama Y"/>
            <person name="Nozu R"/>
            <person name="Adachi N"/>
            <person name="Nishimura O"/>
            <person name="Nakagawa R"/>
            <person name="Tanegashima C"/>
            <person name="Kiyatake I"/>
            <person name="Matsumoto R"/>
            <person name="Murakumo K"/>
            <person name="Nishida K"/>
            <person name="Terakita A"/>
            <person name="Kuratani S"/>
            <person name="Sato K"/>
            <person name="Hyodo S Kuraku.S."/>
        </authorList>
    </citation>
    <scope>NUCLEOTIDE SEQUENCE [LARGE SCALE GENOMIC DNA]</scope>
</reference>
<keyword evidence="2" id="KW-1185">Reference proteome</keyword>
<gene>
    <name evidence="1" type="ORF">chiPu_0021486</name>
</gene>
<comment type="caution">
    <text evidence="1">The sequence shown here is derived from an EMBL/GenBank/DDBJ whole genome shotgun (WGS) entry which is preliminary data.</text>
</comment>
<evidence type="ECO:0000313" key="1">
    <source>
        <dbReference type="EMBL" id="GCC17070.1"/>
    </source>
</evidence>
<protein>
    <submittedName>
        <fullName evidence="1">Uncharacterized protein</fullName>
    </submittedName>
</protein>
<dbReference type="AlphaFoldDB" id="A0A401RG10"/>
<dbReference type="EMBL" id="BEZZ01004000">
    <property type="protein sequence ID" value="GCC17070.1"/>
    <property type="molecule type" value="Genomic_DNA"/>
</dbReference>
<dbReference type="Proteomes" id="UP000287033">
    <property type="component" value="Unassembled WGS sequence"/>
</dbReference>
<proteinExistence type="predicted"/>